<dbReference type="EMBL" id="CP042467">
    <property type="protein sequence ID" value="QED30268.1"/>
    <property type="molecule type" value="Genomic_DNA"/>
</dbReference>
<dbReference type="GO" id="GO:0030488">
    <property type="term" value="P:tRNA methylation"/>
    <property type="evidence" value="ECO:0007669"/>
    <property type="project" value="UniProtKB-UniRule"/>
</dbReference>
<feature type="binding site" evidence="12">
    <location>
        <position position="123"/>
    </location>
    <ligand>
        <name>[4Fe-4S] cluster</name>
        <dbReference type="ChEBI" id="CHEBI:49883"/>
        <note>4Fe-4S-S-AdoMet</note>
    </ligand>
</feature>
<evidence type="ECO:0000259" key="13">
    <source>
        <dbReference type="PROSITE" id="PS51918"/>
    </source>
</evidence>
<evidence type="ECO:0000256" key="5">
    <source>
        <dbReference type="ARBA" id="ARBA00022603"/>
    </source>
</evidence>
<dbReference type="GO" id="GO:0002935">
    <property type="term" value="F:tRNA (adenine(37)-C2)-methyltransferase activity"/>
    <property type="evidence" value="ECO:0007669"/>
    <property type="project" value="UniProtKB-UniRule"/>
</dbReference>
<keyword evidence="4 12" id="KW-0698">rRNA processing</keyword>
<dbReference type="PROSITE" id="PS51918">
    <property type="entry name" value="RADICAL_SAM"/>
    <property type="match status" value="1"/>
</dbReference>
<dbReference type="GO" id="GO:0051539">
    <property type="term" value="F:4 iron, 4 sulfur cluster binding"/>
    <property type="evidence" value="ECO:0007669"/>
    <property type="project" value="UniProtKB-UniRule"/>
</dbReference>
<dbReference type="PANTHER" id="PTHR30544">
    <property type="entry name" value="23S RRNA METHYLTRANSFERASE"/>
    <property type="match status" value="1"/>
</dbReference>
<evidence type="ECO:0000256" key="10">
    <source>
        <dbReference type="ARBA" id="ARBA00023004"/>
    </source>
</evidence>
<accession>A0A5B8XZ64</accession>
<dbReference type="GO" id="GO:0070475">
    <property type="term" value="P:rRNA base methylation"/>
    <property type="evidence" value="ECO:0007669"/>
    <property type="project" value="UniProtKB-UniRule"/>
</dbReference>
<evidence type="ECO:0000313" key="15">
    <source>
        <dbReference type="Proteomes" id="UP000321595"/>
    </source>
</evidence>
<dbReference type="Pfam" id="PF04055">
    <property type="entry name" value="Radical_SAM"/>
    <property type="match status" value="1"/>
</dbReference>
<feature type="binding site" evidence="12">
    <location>
        <position position="130"/>
    </location>
    <ligand>
        <name>[4Fe-4S] cluster</name>
        <dbReference type="ChEBI" id="CHEBI:49883"/>
        <note>4Fe-4S-S-AdoMet</note>
    </ligand>
</feature>
<keyword evidence="9 12" id="KW-0479">Metal-binding</keyword>
<comment type="catalytic activity">
    <reaction evidence="12">
        <text>adenosine(37) in tRNA + 2 reduced [2Fe-2S]-[ferredoxin] + 2 S-adenosyl-L-methionine = 2-methyladenosine(37) in tRNA + 5'-deoxyadenosine + L-methionine + 2 oxidized [2Fe-2S]-[ferredoxin] + S-adenosyl-L-homocysteine</text>
        <dbReference type="Rhea" id="RHEA:43332"/>
        <dbReference type="Rhea" id="RHEA-COMP:10000"/>
        <dbReference type="Rhea" id="RHEA-COMP:10001"/>
        <dbReference type="Rhea" id="RHEA-COMP:10162"/>
        <dbReference type="Rhea" id="RHEA-COMP:10485"/>
        <dbReference type="ChEBI" id="CHEBI:17319"/>
        <dbReference type="ChEBI" id="CHEBI:33737"/>
        <dbReference type="ChEBI" id="CHEBI:33738"/>
        <dbReference type="ChEBI" id="CHEBI:57844"/>
        <dbReference type="ChEBI" id="CHEBI:57856"/>
        <dbReference type="ChEBI" id="CHEBI:59789"/>
        <dbReference type="ChEBI" id="CHEBI:74411"/>
        <dbReference type="ChEBI" id="CHEBI:74497"/>
        <dbReference type="EC" id="2.1.1.192"/>
    </reaction>
</comment>
<keyword evidence="2 12" id="KW-0004">4Fe-4S</keyword>
<protein>
    <recommendedName>
        <fullName evidence="12">Probable dual-specificity RNA methyltransferase RlmN</fullName>
        <ecNumber evidence="12">2.1.1.192</ecNumber>
    </recommendedName>
    <alternativeName>
        <fullName evidence="12">23S rRNA (adenine(2503)-C(2))-methyltransferase</fullName>
    </alternativeName>
    <alternativeName>
        <fullName evidence="12">23S rRNA m2A2503 methyltransferase</fullName>
    </alternativeName>
    <alternativeName>
        <fullName evidence="12">Ribosomal RNA large subunit methyltransferase N</fullName>
    </alternativeName>
    <alternativeName>
        <fullName evidence="12">tRNA (adenine(37)-C(2))-methyltransferase</fullName>
    </alternativeName>
    <alternativeName>
        <fullName evidence="12">tRNA m2A37 methyltransferase</fullName>
    </alternativeName>
</protein>
<comment type="caution">
    <text evidence="12">Lacks conserved residue(s) required for the propagation of feature annotation.</text>
</comment>
<dbReference type="InterPro" id="IPR004383">
    <property type="entry name" value="rRNA_lsu_MTrfase_RlmN/Cfr"/>
</dbReference>
<keyword evidence="15" id="KW-1185">Reference proteome</keyword>
<proteinExistence type="inferred from homology"/>
<evidence type="ECO:0000313" key="14">
    <source>
        <dbReference type="EMBL" id="QED30268.1"/>
    </source>
</evidence>
<feature type="binding site" evidence="12">
    <location>
        <position position="303"/>
    </location>
    <ligand>
        <name>S-adenosyl-L-methionine</name>
        <dbReference type="ChEBI" id="CHEBI:59789"/>
    </ligand>
</feature>
<evidence type="ECO:0000256" key="7">
    <source>
        <dbReference type="ARBA" id="ARBA00022691"/>
    </source>
</evidence>
<dbReference type="Gene3D" id="1.10.150.530">
    <property type="match status" value="1"/>
</dbReference>
<feature type="domain" description="Radical SAM core" evidence="13">
    <location>
        <begin position="109"/>
        <end position="334"/>
    </location>
</feature>
<evidence type="ECO:0000256" key="12">
    <source>
        <dbReference type="HAMAP-Rule" id="MF_01849"/>
    </source>
</evidence>
<keyword evidence="10 12" id="KW-0408">Iron</keyword>
<keyword evidence="5 12" id="KW-0489">Methyltransferase</keyword>
<evidence type="ECO:0000256" key="9">
    <source>
        <dbReference type="ARBA" id="ARBA00022723"/>
    </source>
</evidence>
<evidence type="ECO:0000256" key="1">
    <source>
        <dbReference type="ARBA" id="ARBA00004496"/>
    </source>
</evidence>
<dbReference type="InterPro" id="IPR013785">
    <property type="entry name" value="Aldolase_TIM"/>
</dbReference>
<keyword evidence="8 12" id="KW-0819">tRNA processing</keyword>
<dbReference type="KEGG" id="bbae:FRD01_01635"/>
<dbReference type="Gene3D" id="3.20.20.70">
    <property type="entry name" value="Aldolase class I"/>
    <property type="match status" value="1"/>
</dbReference>
<dbReference type="NCBIfam" id="TIGR00048">
    <property type="entry name" value="rRNA_mod_RlmN"/>
    <property type="match status" value="1"/>
</dbReference>
<keyword evidence="12" id="KW-1015">Disulfide bond</keyword>
<feature type="active site" description="S-methylcysteine intermediate" evidence="12">
    <location>
        <position position="346"/>
    </location>
</feature>
<keyword evidence="11 12" id="KW-0411">Iron-sulfur</keyword>
<dbReference type="SUPFAM" id="SSF102114">
    <property type="entry name" value="Radical SAM enzymes"/>
    <property type="match status" value="1"/>
</dbReference>
<dbReference type="EC" id="2.1.1.192" evidence="12"/>
<dbReference type="GO" id="GO:0046872">
    <property type="term" value="F:metal ion binding"/>
    <property type="evidence" value="ECO:0007669"/>
    <property type="project" value="UniProtKB-KW"/>
</dbReference>
<evidence type="ECO:0000256" key="2">
    <source>
        <dbReference type="ARBA" id="ARBA00022485"/>
    </source>
</evidence>
<dbReference type="FunFam" id="3.20.20.70:FF:000014">
    <property type="entry name" value="Probable dual-specificity RNA methyltransferase RlmN"/>
    <property type="match status" value="1"/>
</dbReference>
<dbReference type="Proteomes" id="UP000321595">
    <property type="component" value="Chromosome"/>
</dbReference>
<dbReference type="InterPro" id="IPR058240">
    <property type="entry name" value="rSAM_sf"/>
</dbReference>
<comment type="function">
    <text evidence="12">Specifically methylates position 2 of adenine 2503 in 23S rRNA and position 2 of adenine 37 in tRNAs.</text>
</comment>
<evidence type="ECO:0000256" key="3">
    <source>
        <dbReference type="ARBA" id="ARBA00022490"/>
    </source>
</evidence>
<dbReference type="InterPro" id="IPR048641">
    <property type="entry name" value="RlmN_N"/>
</dbReference>
<keyword evidence="3 12" id="KW-0963">Cytoplasm</keyword>
<feature type="binding site" evidence="12">
    <location>
        <begin position="227"/>
        <end position="229"/>
    </location>
    <ligand>
        <name>S-adenosyl-L-methionine</name>
        <dbReference type="ChEBI" id="CHEBI:59789"/>
    </ligand>
</feature>
<dbReference type="CDD" id="cd01335">
    <property type="entry name" value="Radical_SAM"/>
    <property type="match status" value="1"/>
</dbReference>
<dbReference type="GO" id="GO:0070040">
    <property type="term" value="F:rRNA (adenine(2503)-C2-)-methyltransferase activity"/>
    <property type="evidence" value="ECO:0007669"/>
    <property type="project" value="UniProtKB-UniRule"/>
</dbReference>
<dbReference type="PIRSF" id="PIRSF006004">
    <property type="entry name" value="CHP00048"/>
    <property type="match status" value="1"/>
</dbReference>
<reference evidence="14 15" key="1">
    <citation type="submission" date="2019-08" db="EMBL/GenBank/DDBJ databases">
        <authorList>
            <person name="Liang Q."/>
        </authorList>
    </citation>
    <scope>NUCLEOTIDE SEQUENCE [LARGE SCALE GENOMIC DNA]</scope>
    <source>
        <strain evidence="14 15">V1718</strain>
    </source>
</reference>
<dbReference type="GO" id="GO:0000049">
    <property type="term" value="F:tRNA binding"/>
    <property type="evidence" value="ECO:0007669"/>
    <property type="project" value="UniProtKB-UniRule"/>
</dbReference>
<comment type="miscellaneous">
    <text evidence="12">Reaction proceeds by a ping-pong mechanism involving intermediate methylation of a conserved cysteine residue.</text>
</comment>
<dbReference type="InterPro" id="IPR007197">
    <property type="entry name" value="rSAM"/>
</dbReference>
<dbReference type="GO" id="GO:0019843">
    <property type="term" value="F:rRNA binding"/>
    <property type="evidence" value="ECO:0007669"/>
    <property type="project" value="UniProtKB-UniRule"/>
</dbReference>
<keyword evidence="6 12" id="KW-0808">Transferase</keyword>
<evidence type="ECO:0000256" key="6">
    <source>
        <dbReference type="ARBA" id="ARBA00022679"/>
    </source>
</evidence>
<evidence type="ECO:0000256" key="4">
    <source>
        <dbReference type="ARBA" id="ARBA00022552"/>
    </source>
</evidence>
<gene>
    <name evidence="12 14" type="primary">rlmN</name>
    <name evidence="14" type="ORF">FRD01_01635</name>
</gene>
<dbReference type="AlphaFoldDB" id="A0A5B8XZ64"/>
<name>A0A5B8XZ64_9DELT</name>
<dbReference type="InterPro" id="IPR027492">
    <property type="entry name" value="RNA_MTrfase_RlmN"/>
</dbReference>
<dbReference type="Pfam" id="PF21016">
    <property type="entry name" value="RlmN_N"/>
    <property type="match status" value="1"/>
</dbReference>
<evidence type="ECO:0000256" key="8">
    <source>
        <dbReference type="ARBA" id="ARBA00022694"/>
    </source>
</evidence>
<evidence type="ECO:0000256" key="11">
    <source>
        <dbReference type="ARBA" id="ARBA00023014"/>
    </source>
</evidence>
<organism evidence="14 15">
    <name type="scientific">Microvenator marinus</name>
    <dbReference type="NCBI Taxonomy" id="2600177"/>
    <lineage>
        <taxon>Bacteria</taxon>
        <taxon>Deltaproteobacteria</taxon>
        <taxon>Bradymonadales</taxon>
        <taxon>Microvenatoraceae</taxon>
        <taxon>Microvenator</taxon>
    </lineage>
</organism>
<dbReference type="SFLD" id="SFLDG01062">
    <property type="entry name" value="methyltransferase_(Class_A)"/>
    <property type="match status" value="1"/>
</dbReference>
<dbReference type="PANTHER" id="PTHR30544:SF5">
    <property type="entry name" value="RADICAL SAM CORE DOMAIN-CONTAINING PROTEIN"/>
    <property type="match status" value="1"/>
</dbReference>
<dbReference type="InterPro" id="IPR040072">
    <property type="entry name" value="Methyltransferase_A"/>
</dbReference>
<feature type="binding site" evidence="12">
    <location>
        <begin position="173"/>
        <end position="174"/>
    </location>
    <ligand>
        <name>S-adenosyl-L-methionine</name>
        <dbReference type="ChEBI" id="CHEBI:59789"/>
    </ligand>
</feature>
<feature type="binding site" evidence="12">
    <location>
        <position position="127"/>
    </location>
    <ligand>
        <name>[4Fe-4S] cluster</name>
        <dbReference type="ChEBI" id="CHEBI:49883"/>
        <note>4Fe-4S-S-AdoMet</note>
    </ligand>
</feature>
<feature type="binding site" evidence="12">
    <location>
        <position position="205"/>
    </location>
    <ligand>
        <name>S-adenosyl-L-methionine</name>
        <dbReference type="ChEBI" id="CHEBI:59789"/>
    </ligand>
</feature>
<dbReference type="SFLD" id="SFLDS00029">
    <property type="entry name" value="Radical_SAM"/>
    <property type="match status" value="1"/>
</dbReference>
<feature type="active site" description="Proton acceptor" evidence="12">
    <location>
        <position position="103"/>
    </location>
</feature>
<sequence length="373" mass="41693">MKAFTEDGEVEAPVDLKNFTKGELQALVQDGLGEKAFRASQLYEWLYKHRAVELSEMTNLSKHLRAKLEGVARVCALKQEGAYEAADGTTKLTFRCDDGAVIESVFIPFESHNSLCISSQVGCAMGCTFCFTAKMGLSRHLSTAEIVDQVVQARNWAETKGETISNIVFMGMGEPLHNLENVLKACDILIEESGLNFSRRKVTVSTSGLVPAIERLMDESKVQLAVSLNATTDVQRSKIMPVNDRYDLETLMGSLRGLDLEKRQRITFEYVLLKDFNDSLEDAARIVELVKGIPSKINIIPFNPHPETPFDIPAEKTISRFQEYLVAHNVSCFRRKTRGRDSMAACGQLGEPVPGKEPRHLRRRLESLHKELG</sequence>
<dbReference type="GO" id="GO:0005737">
    <property type="term" value="C:cytoplasm"/>
    <property type="evidence" value="ECO:0007669"/>
    <property type="project" value="UniProtKB-SubCell"/>
</dbReference>
<dbReference type="SFLD" id="SFLDF00275">
    <property type="entry name" value="adenosine_C2_methyltransferase"/>
    <property type="match status" value="1"/>
</dbReference>
<dbReference type="OrthoDB" id="9793973at2"/>
<keyword evidence="7 12" id="KW-0949">S-adenosyl-L-methionine</keyword>
<comment type="cofactor">
    <cofactor evidence="12">
        <name>[4Fe-4S] cluster</name>
        <dbReference type="ChEBI" id="CHEBI:49883"/>
    </cofactor>
    <text evidence="12">Binds 1 [4Fe-4S] cluster. The cluster is coordinated with 3 cysteines and an exchangeable S-adenosyl-L-methionine.</text>
</comment>
<comment type="similarity">
    <text evidence="12">Belongs to the radical SAM superfamily. RlmN family.</text>
</comment>
<comment type="subcellular location">
    <subcellularLocation>
        <location evidence="1 12">Cytoplasm</location>
    </subcellularLocation>
</comment>
<comment type="catalytic activity">
    <reaction evidence="12">
        <text>adenosine(2503) in 23S rRNA + 2 reduced [2Fe-2S]-[ferredoxin] + 2 S-adenosyl-L-methionine = 2-methyladenosine(2503) in 23S rRNA + 5'-deoxyadenosine + L-methionine + 2 oxidized [2Fe-2S]-[ferredoxin] + S-adenosyl-L-homocysteine</text>
        <dbReference type="Rhea" id="RHEA:42916"/>
        <dbReference type="Rhea" id="RHEA-COMP:10000"/>
        <dbReference type="Rhea" id="RHEA-COMP:10001"/>
        <dbReference type="Rhea" id="RHEA-COMP:10152"/>
        <dbReference type="Rhea" id="RHEA-COMP:10282"/>
        <dbReference type="ChEBI" id="CHEBI:17319"/>
        <dbReference type="ChEBI" id="CHEBI:33737"/>
        <dbReference type="ChEBI" id="CHEBI:33738"/>
        <dbReference type="ChEBI" id="CHEBI:57844"/>
        <dbReference type="ChEBI" id="CHEBI:57856"/>
        <dbReference type="ChEBI" id="CHEBI:59789"/>
        <dbReference type="ChEBI" id="CHEBI:74411"/>
        <dbReference type="ChEBI" id="CHEBI:74497"/>
        <dbReference type="EC" id="2.1.1.192"/>
    </reaction>
</comment>
<dbReference type="HAMAP" id="MF_01849">
    <property type="entry name" value="RNA_methyltr_RlmN"/>
    <property type="match status" value="1"/>
</dbReference>